<dbReference type="PANTHER" id="PTHR30417:SF1">
    <property type="entry name" value="N-ACETYLMURAMOYL-L-ALANINE AMIDASE AMID"/>
    <property type="match status" value="1"/>
</dbReference>
<evidence type="ECO:0000256" key="3">
    <source>
        <dbReference type="ARBA" id="ARBA00022801"/>
    </source>
</evidence>
<dbReference type="GO" id="GO:0009254">
    <property type="term" value="P:peptidoglycan turnover"/>
    <property type="evidence" value="ECO:0007669"/>
    <property type="project" value="TreeGrafter"/>
</dbReference>
<dbReference type="EC" id="3.5.1.28" evidence="2"/>
<dbReference type="Proteomes" id="UP000051841">
    <property type="component" value="Unassembled WGS sequence"/>
</dbReference>
<dbReference type="EMBL" id="JQBL01000001">
    <property type="protein sequence ID" value="KRN51418.1"/>
    <property type="molecule type" value="Genomic_DNA"/>
</dbReference>
<evidence type="ECO:0000256" key="1">
    <source>
        <dbReference type="ARBA" id="ARBA00001561"/>
    </source>
</evidence>
<dbReference type="Pfam" id="PF01510">
    <property type="entry name" value="Amidase_2"/>
    <property type="match status" value="1"/>
</dbReference>
<keyword evidence="8" id="KW-1185">Reference proteome</keyword>
<dbReference type="SUPFAM" id="SSF55846">
    <property type="entry name" value="N-acetylmuramoyl-L-alanine amidase-like"/>
    <property type="match status" value="1"/>
</dbReference>
<feature type="domain" description="N-acetylmuramoyl-L-alanine amidase" evidence="6">
    <location>
        <begin position="64"/>
        <end position="206"/>
    </location>
</feature>
<evidence type="ECO:0000313" key="8">
    <source>
        <dbReference type="Proteomes" id="UP000051841"/>
    </source>
</evidence>
<dbReference type="InterPro" id="IPR002502">
    <property type="entry name" value="Amidase_domain"/>
</dbReference>
<proteinExistence type="predicted"/>
<name>A0A0R2HP64_9FIRM</name>
<dbReference type="PANTHER" id="PTHR30417">
    <property type="entry name" value="N-ACETYLMURAMOYL-L-ALANINE AMIDASE AMID"/>
    <property type="match status" value="1"/>
</dbReference>
<dbReference type="SMART" id="SM00644">
    <property type="entry name" value="Ami_2"/>
    <property type="match status" value="1"/>
</dbReference>
<dbReference type="AlphaFoldDB" id="A0A0R2HP64"/>
<evidence type="ECO:0000256" key="4">
    <source>
        <dbReference type="ARBA" id="ARBA00023316"/>
    </source>
</evidence>
<keyword evidence="5" id="KW-0472">Membrane</keyword>
<organism evidence="7 8">
    <name type="scientific">Kandleria vitulina DSM 20405</name>
    <dbReference type="NCBI Taxonomy" id="1410657"/>
    <lineage>
        <taxon>Bacteria</taxon>
        <taxon>Bacillati</taxon>
        <taxon>Bacillota</taxon>
        <taxon>Erysipelotrichia</taxon>
        <taxon>Erysipelotrichales</taxon>
        <taxon>Coprobacillaceae</taxon>
        <taxon>Kandleria</taxon>
    </lineage>
</organism>
<reference evidence="7 8" key="1">
    <citation type="journal article" date="2015" name="Genome Announc.">
        <title>Expanding the biotechnology potential of lactobacilli through comparative genomics of 213 strains and associated genera.</title>
        <authorList>
            <person name="Sun Z."/>
            <person name="Harris H.M."/>
            <person name="McCann A."/>
            <person name="Guo C."/>
            <person name="Argimon S."/>
            <person name="Zhang W."/>
            <person name="Yang X."/>
            <person name="Jeffery I.B."/>
            <person name="Cooney J.C."/>
            <person name="Kagawa T.F."/>
            <person name="Liu W."/>
            <person name="Song Y."/>
            <person name="Salvetti E."/>
            <person name="Wrobel A."/>
            <person name="Rasinkangas P."/>
            <person name="Parkhill J."/>
            <person name="Rea M.C."/>
            <person name="O'Sullivan O."/>
            <person name="Ritari J."/>
            <person name="Douillard F.P."/>
            <person name="Paul Ross R."/>
            <person name="Yang R."/>
            <person name="Briner A.E."/>
            <person name="Felis G.E."/>
            <person name="de Vos W.M."/>
            <person name="Barrangou R."/>
            <person name="Klaenhammer T.R."/>
            <person name="Caufield P.W."/>
            <person name="Cui Y."/>
            <person name="Zhang H."/>
            <person name="O'Toole P.W."/>
        </authorList>
    </citation>
    <scope>NUCLEOTIDE SEQUENCE [LARGE SCALE GENOMIC DNA]</scope>
    <source>
        <strain evidence="7 8">DSM 20405</strain>
    </source>
</reference>
<evidence type="ECO:0000313" key="7">
    <source>
        <dbReference type="EMBL" id="KRN51418.1"/>
    </source>
</evidence>
<dbReference type="Gene3D" id="3.40.80.10">
    <property type="entry name" value="Peptidoglycan recognition protein-like"/>
    <property type="match status" value="1"/>
</dbReference>
<dbReference type="CDD" id="cd06583">
    <property type="entry name" value="PGRP"/>
    <property type="match status" value="1"/>
</dbReference>
<evidence type="ECO:0000259" key="6">
    <source>
        <dbReference type="SMART" id="SM00644"/>
    </source>
</evidence>
<evidence type="ECO:0000256" key="2">
    <source>
        <dbReference type="ARBA" id="ARBA00011901"/>
    </source>
</evidence>
<dbReference type="InterPro" id="IPR051206">
    <property type="entry name" value="NAMLAA_amidase_2"/>
</dbReference>
<evidence type="ECO:0000256" key="5">
    <source>
        <dbReference type="SAM" id="Phobius"/>
    </source>
</evidence>
<feature type="transmembrane region" description="Helical" evidence="5">
    <location>
        <begin position="21"/>
        <end position="41"/>
    </location>
</feature>
<keyword evidence="5" id="KW-0812">Transmembrane</keyword>
<keyword evidence="3" id="KW-0378">Hydrolase</keyword>
<comment type="catalytic activity">
    <reaction evidence="1">
        <text>Hydrolyzes the link between N-acetylmuramoyl residues and L-amino acid residues in certain cell-wall glycopeptides.</text>
        <dbReference type="EC" id="3.5.1.28"/>
    </reaction>
</comment>
<dbReference type="GO" id="GO:0008745">
    <property type="term" value="F:N-acetylmuramoyl-L-alanine amidase activity"/>
    <property type="evidence" value="ECO:0007669"/>
    <property type="project" value="UniProtKB-EC"/>
</dbReference>
<gene>
    <name evidence="7" type="ORF">IV49_GL000035</name>
</gene>
<comment type="caution">
    <text evidence="7">The sequence shown here is derived from an EMBL/GenBank/DDBJ whole genome shotgun (WGS) entry which is preliminary data.</text>
</comment>
<protein>
    <recommendedName>
        <fullName evidence="2">N-acetylmuramoyl-L-alanine amidase</fullName>
        <ecNumber evidence="2">3.5.1.28</ecNumber>
    </recommendedName>
</protein>
<dbReference type="InterPro" id="IPR036505">
    <property type="entry name" value="Amidase/PGRP_sf"/>
</dbReference>
<keyword evidence="5" id="KW-1133">Transmembrane helix</keyword>
<sequence length="221" mass="25639">MDYSRNSYHPRHQKQVRKNSRTFAIIALVLFLAVGVIFYQYKKTVMATKSLDELPIEVNLISLSPYTRSGRALKKVNGIVVHYTANPGATAKENRDYFNSLATTHKTKASCHFIIGLDGEIIQCIPTREMSYASNSRNRDTISIECCHKDASGKFNRKTYRSLVLLTRALMKKFNLSSSQVIRHYDVTGKLCPLYYVKNSDKWDNFREDLNQWSFFDYLYY</sequence>
<dbReference type="PATRIC" id="fig|1410657.5.peg.37"/>
<keyword evidence="4" id="KW-0961">Cell wall biogenesis/degradation</keyword>
<dbReference type="GO" id="GO:0009253">
    <property type="term" value="P:peptidoglycan catabolic process"/>
    <property type="evidence" value="ECO:0007669"/>
    <property type="project" value="InterPro"/>
</dbReference>
<dbReference type="GO" id="GO:0071555">
    <property type="term" value="P:cell wall organization"/>
    <property type="evidence" value="ECO:0007669"/>
    <property type="project" value="UniProtKB-KW"/>
</dbReference>
<accession>A0A0R2HP64</accession>
<dbReference type="RefSeq" id="WP_031590059.1">
    <property type="nucleotide sequence ID" value="NZ_JQBL01000001.1"/>
</dbReference>